<evidence type="ECO:0000313" key="4">
    <source>
        <dbReference type="Proteomes" id="UP000199263"/>
    </source>
</evidence>
<keyword evidence="1" id="KW-0378">Hydrolase</keyword>
<evidence type="ECO:0000256" key="2">
    <source>
        <dbReference type="PIRSR" id="PIRSR613078-2"/>
    </source>
</evidence>
<dbReference type="InterPro" id="IPR013078">
    <property type="entry name" value="His_Pase_superF_clade-1"/>
</dbReference>
<protein>
    <submittedName>
        <fullName evidence="3">Alpha-ribazole phosphatase</fullName>
    </submittedName>
</protein>
<dbReference type="InterPro" id="IPR051695">
    <property type="entry name" value="Phosphoglycerate_Mutase"/>
</dbReference>
<dbReference type="GO" id="GO:0004331">
    <property type="term" value="F:fructose-2,6-bisphosphate 2-phosphatase activity"/>
    <property type="evidence" value="ECO:0007669"/>
    <property type="project" value="TreeGrafter"/>
</dbReference>
<feature type="binding site" evidence="2">
    <location>
        <begin position="10"/>
        <end position="17"/>
    </location>
    <ligand>
        <name>substrate</name>
    </ligand>
</feature>
<dbReference type="InterPro" id="IPR029033">
    <property type="entry name" value="His_PPase_superfam"/>
</dbReference>
<dbReference type="OrthoDB" id="9783269at2"/>
<dbReference type="GO" id="GO:0043456">
    <property type="term" value="P:regulation of pentose-phosphate shunt"/>
    <property type="evidence" value="ECO:0007669"/>
    <property type="project" value="TreeGrafter"/>
</dbReference>
<dbReference type="PANTHER" id="PTHR46517">
    <property type="entry name" value="FRUCTOSE-2,6-BISPHOSPHATASE TIGAR"/>
    <property type="match status" value="1"/>
</dbReference>
<dbReference type="Pfam" id="PF00300">
    <property type="entry name" value="His_Phos_1"/>
    <property type="match status" value="1"/>
</dbReference>
<organism evidence="3 4">
    <name type="scientific">Clostridium uliginosum</name>
    <dbReference type="NCBI Taxonomy" id="119641"/>
    <lineage>
        <taxon>Bacteria</taxon>
        <taxon>Bacillati</taxon>
        <taxon>Bacillota</taxon>
        <taxon>Clostridia</taxon>
        <taxon>Eubacteriales</taxon>
        <taxon>Clostridiaceae</taxon>
        <taxon>Clostridium</taxon>
    </lineage>
</organism>
<dbReference type="CDD" id="cd07067">
    <property type="entry name" value="HP_PGM_like"/>
    <property type="match status" value="1"/>
</dbReference>
<name>A0A1I1NXW5_9CLOT</name>
<gene>
    <name evidence="3" type="ORF">SAMN05421842_11751</name>
</gene>
<dbReference type="SUPFAM" id="SSF53254">
    <property type="entry name" value="Phosphoglycerate mutase-like"/>
    <property type="match status" value="1"/>
</dbReference>
<dbReference type="GO" id="GO:0045820">
    <property type="term" value="P:negative regulation of glycolytic process"/>
    <property type="evidence" value="ECO:0007669"/>
    <property type="project" value="TreeGrafter"/>
</dbReference>
<reference evidence="3 4" key="1">
    <citation type="submission" date="2016-10" db="EMBL/GenBank/DDBJ databases">
        <authorList>
            <person name="de Groot N.N."/>
        </authorList>
    </citation>
    <scope>NUCLEOTIDE SEQUENCE [LARGE SCALE GENOMIC DNA]</scope>
    <source>
        <strain evidence="3 4">DSM 12992</strain>
    </source>
</reference>
<evidence type="ECO:0000256" key="1">
    <source>
        <dbReference type="ARBA" id="ARBA00022801"/>
    </source>
</evidence>
<dbReference type="AlphaFoldDB" id="A0A1I1NXW5"/>
<dbReference type="STRING" id="119641.SAMN05421842_11751"/>
<proteinExistence type="predicted"/>
<feature type="binding site" evidence="2">
    <location>
        <position position="60"/>
    </location>
    <ligand>
        <name>substrate</name>
    </ligand>
</feature>
<dbReference type="GO" id="GO:0005829">
    <property type="term" value="C:cytosol"/>
    <property type="evidence" value="ECO:0007669"/>
    <property type="project" value="TreeGrafter"/>
</dbReference>
<accession>A0A1I1NXW5</accession>
<dbReference type="EMBL" id="FOMG01000017">
    <property type="protein sequence ID" value="SFD02514.1"/>
    <property type="molecule type" value="Genomic_DNA"/>
</dbReference>
<dbReference type="PANTHER" id="PTHR46517:SF1">
    <property type="entry name" value="FRUCTOSE-2,6-BISPHOSPHATASE TIGAR"/>
    <property type="match status" value="1"/>
</dbReference>
<evidence type="ECO:0000313" key="3">
    <source>
        <dbReference type="EMBL" id="SFD02514.1"/>
    </source>
</evidence>
<sequence>MNDINLYLIRHGKTYCNKEGLYCGKSDIALCDEGISDLMLKKKENDYPVTETYFTSGLKRTNQTLEILYPKEKYDVLPELCEYDFGEFELKSYEDLKDNREYQNWILDDIGTISCPSGESKKQFRERIVIGLNKLVEDLKSKNKKSALIVTHGGTIGTLLEILYDDEKSFLDWQPKVGDGYKLKISTGVPFKIISVTEIF</sequence>
<keyword evidence="4" id="KW-1185">Reference proteome</keyword>
<dbReference type="Proteomes" id="UP000199263">
    <property type="component" value="Unassembled WGS sequence"/>
</dbReference>
<dbReference type="SMART" id="SM00855">
    <property type="entry name" value="PGAM"/>
    <property type="match status" value="1"/>
</dbReference>
<dbReference type="RefSeq" id="WP_090091852.1">
    <property type="nucleotide sequence ID" value="NZ_FOMG01000017.1"/>
</dbReference>
<dbReference type="Gene3D" id="3.40.50.1240">
    <property type="entry name" value="Phosphoglycerate mutase-like"/>
    <property type="match status" value="1"/>
</dbReference>